<sequence>MQPSGDSFLVPMNIYNSQEKIAKATRRVFHMIPKDMPFLKIFYGLAATHNFLSSWVPEEVVMEAHSVFDLAYMYDGYPGSPLSRYGTIVGIKDYQHLPDANTLPGMFCQAFGVESSCHGDKATMA</sequence>
<dbReference type="Proteomes" id="UP000887565">
    <property type="component" value="Unplaced"/>
</dbReference>
<accession>A0A915IK37</accession>
<keyword evidence="1" id="KW-1185">Reference proteome</keyword>
<evidence type="ECO:0000313" key="2">
    <source>
        <dbReference type="WBParaSite" id="nRc.2.0.1.t14391-RA"/>
    </source>
</evidence>
<evidence type="ECO:0000313" key="1">
    <source>
        <dbReference type="Proteomes" id="UP000887565"/>
    </source>
</evidence>
<dbReference type="AlphaFoldDB" id="A0A915IK37"/>
<reference evidence="2" key="1">
    <citation type="submission" date="2022-11" db="UniProtKB">
        <authorList>
            <consortium name="WormBaseParasite"/>
        </authorList>
    </citation>
    <scope>IDENTIFICATION</scope>
</reference>
<protein>
    <submittedName>
        <fullName evidence="2">Uncharacterized protein</fullName>
    </submittedName>
</protein>
<organism evidence="1 2">
    <name type="scientific">Romanomermis culicivorax</name>
    <name type="common">Nematode worm</name>
    <dbReference type="NCBI Taxonomy" id="13658"/>
    <lineage>
        <taxon>Eukaryota</taxon>
        <taxon>Metazoa</taxon>
        <taxon>Ecdysozoa</taxon>
        <taxon>Nematoda</taxon>
        <taxon>Enoplea</taxon>
        <taxon>Dorylaimia</taxon>
        <taxon>Mermithida</taxon>
        <taxon>Mermithoidea</taxon>
        <taxon>Mermithidae</taxon>
        <taxon>Romanomermis</taxon>
    </lineage>
</organism>
<dbReference type="WBParaSite" id="nRc.2.0.1.t14391-RA">
    <property type="protein sequence ID" value="nRc.2.0.1.t14391-RA"/>
    <property type="gene ID" value="nRc.2.0.1.g14391"/>
</dbReference>
<name>A0A915IK37_ROMCU</name>
<proteinExistence type="predicted"/>